<protein>
    <submittedName>
        <fullName evidence="1">Uncharacterized protein</fullName>
    </submittedName>
</protein>
<evidence type="ECO:0000313" key="2">
    <source>
        <dbReference type="Proteomes" id="UP000289016"/>
    </source>
</evidence>
<accession>A0AB37VBG7</accession>
<gene>
    <name evidence="1" type="ORF">DN595_25755</name>
</gene>
<reference evidence="1 2" key="1">
    <citation type="submission" date="2018-06" db="EMBL/GenBank/DDBJ databases">
        <title>Carbapenemase-producing Enterobacteriaceae present in wastewater treatment plant effluent and nearby surface waters in the US.</title>
        <authorList>
            <person name="Mathys D.A."/>
            <person name="Mollenkopf D.F."/>
            <person name="Feicht S.M."/>
            <person name="Adams R.J."/>
            <person name="Albers A.L."/>
            <person name="Grooters S.V."/>
            <person name="Stuever D.M."/>
            <person name="Daniels J.B."/>
            <person name="Wittum T.E."/>
        </authorList>
    </citation>
    <scope>NUCLEOTIDE SEQUENCE [LARGE SCALE GENOMIC DNA]</scope>
    <source>
        <strain evidence="1 2">GEO_23_Down_A</strain>
    </source>
</reference>
<dbReference type="Proteomes" id="UP000289016">
    <property type="component" value="Unassembled WGS sequence"/>
</dbReference>
<proteinExistence type="predicted"/>
<organism evidence="1 2">
    <name type="scientific">Enterobacter cloacae</name>
    <dbReference type="NCBI Taxonomy" id="550"/>
    <lineage>
        <taxon>Bacteria</taxon>
        <taxon>Pseudomonadati</taxon>
        <taxon>Pseudomonadota</taxon>
        <taxon>Gammaproteobacteria</taxon>
        <taxon>Enterobacterales</taxon>
        <taxon>Enterobacteriaceae</taxon>
        <taxon>Enterobacter</taxon>
        <taxon>Enterobacter cloacae complex</taxon>
    </lineage>
</organism>
<dbReference type="EMBL" id="QKPI01000126">
    <property type="protein sequence ID" value="RWT71278.1"/>
    <property type="molecule type" value="Genomic_DNA"/>
</dbReference>
<name>A0AB37VBG7_ENTCL</name>
<comment type="caution">
    <text evidence="1">The sequence shown here is derived from an EMBL/GenBank/DDBJ whole genome shotgun (WGS) entry which is preliminary data.</text>
</comment>
<sequence>MNKEYNVVLNDGVGVYTLNSGVVIVLEGVHKDEPFIEWIELYKDENHYYKNNTGYERSYQSLVCEDDFKVLIERFCSYLWSNMSKHNFSNEDINKVLSYDYTDDRLKIFFELDNTSLKISKINHPIFEEFFSELDVKCKLAPEYNNEFHTGNFNAIYFHGRCLAFEDVIECIKYNGGVMCKIKRIGE</sequence>
<dbReference type="AlphaFoldDB" id="A0AB37VBG7"/>
<evidence type="ECO:0000313" key="1">
    <source>
        <dbReference type="EMBL" id="RWT71278.1"/>
    </source>
</evidence>
<dbReference type="RefSeq" id="WP_085674757.1">
    <property type="nucleotide sequence ID" value="NZ_QKPI01000126.1"/>
</dbReference>